<evidence type="ECO:0000259" key="2">
    <source>
        <dbReference type="Pfam" id="PF03781"/>
    </source>
</evidence>
<dbReference type="RefSeq" id="WP_149485752.1">
    <property type="nucleotide sequence ID" value="NZ_CP036150.1"/>
</dbReference>
<dbReference type="EMBL" id="CP036150">
    <property type="protein sequence ID" value="QEN07672.1"/>
    <property type="molecule type" value="Genomic_DNA"/>
</dbReference>
<dbReference type="Pfam" id="PF03781">
    <property type="entry name" value="FGE-sulfatase"/>
    <property type="match status" value="1"/>
</dbReference>
<dbReference type="Gene3D" id="3.90.1580.10">
    <property type="entry name" value="paralog of FGE (formylglycine-generating enzyme)"/>
    <property type="match status" value="1"/>
</dbReference>
<keyword evidence="1" id="KW-0812">Transmembrane</keyword>
<keyword evidence="1" id="KW-1133">Transmembrane helix</keyword>
<protein>
    <submittedName>
        <fullName evidence="4">PEGA domain-containing protein</fullName>
    </submittedName>
</protein>
<dbReference type="InterPro" id="IPR013229">
    <property type="entry name" value="PEGA"/>
</dbReference>
<sequence>MKRIELSEDELKEQKVSLKPIFGIQPVSYIKYVYLSLGLLALFLIFFMPGLIKNGTYYRFSSTPQGASVYVDDIRLGATPGLYFVPRGERKIVIKTPYHELFSQDVNVKGRVWGTLFLKRKKDFRADLNFNLTREALNLEHENTASWFQSDEGYSSHPVPPLMTSLIKGYYRSPQNSSEISESDLLNYHSSLLRSAYRSQAYKEWLESAVLLSTKGKVLNPKSYLQVIQAGIDFLKENPGSQDIFKEFYPLDSIDLPAQQKTQSPLTIEAKSLVYQPLPEDPLKFRSVGTLNIETLDYDVYVADREITKGWYSLFLDDHPEWSLSALQTLIDKDLVNENYLEDWDGSVDMHGSREPLRYVSYPASQAFCSWLQDSFFNTDEMIVRLPSEWEWEIIAKANGLENGDRPSQKNLGPLEAGSFHSGKLELYDMDGNLWEWCENGFGMNDSFLYNTQSANTKSEFMFPDFAVRGGSWANNPGQVELETRGSQPASWCTAYVGFRPLLLVKR</sequence>
<organism evidence="4 5">
    <name type="scientific">Oceanispirochaeta crateris</name>
    <dbReference type="NCBI Taxonomy" id="2518645"/>
    <lineage>
        <taxon>Bacteria</taxon>
        <taxon>Pseudomonadati</taxon>
        <taxon>Spirochaetota</taxon>
        <taxon>Spirochaetia</taxon>
        <taxon>Spirochaetales</taxon>
        <taxon>Spirochaetaceae</taxon>
        <taxon>Oceanispirochaeta</taxon>
    </lineage>
</organism>
<reference evidence="4 5" key="1">
    <citation type="submission" date="2019-02" db="EMBL/GenBank/DDBJ databases">
        <title>Complete Genome Sequence and Methylome Analysis of free living Spirochaetas.</title>
        <authorList>
            <person name="Fomenkov A."/>
            <person name="Dubinina G."/>
            <person name="Leshcheva N."/>
            <person name="Mikheeva N."/>
            <person name="Grabovich M."/>
            <person name="Vincze T."/>
            <person name="Roberts R.J."/>
        </authorList>
    </citation>
    <scope>NUCLEOTIDE SEQUENCE [LARGE SCALE GENOMIC DNA]</scope>
    <source>
        <strain evidence="4 5">K2</strain>
    </source>
</reference>
<dbReference type="InterPro" id="IPR016187">
    <property type="entry name" value="CTDL_fold"/>
</dbReference>
<dbReference type="Pfam" id="PF08308">
    <property type="entry name" value="PEGA"/>
    <property type="match status" value="1"/>
</dbReference>
<dbReference type="PANTHER" id="PTHR23150:SF19">
    <property type="entry name" value="FORMYLGLYCINE-GENERATING ENZYME"/>
    <property type="match status" value="1"/>
</dbReference>
<keyword evidence="5" id="KW-1185">Reference proteome</keyword>
<keyword evidence="1" id="KW-0472">Membrane</keyword>
<proteinExistence type="predicted"/>
<dbReference type="InterPro" id="IPR051043">
    <property type="entry name" value="Sulfatase_Mod_Factor_Kinase"/>
</dbReference>
<evidence type="ECO:0000256" key="1">
    <source>
        <dbReference type="SAM" id="Phobius"/>
    </source>
</evidence>
<dbReference type="GO" id="GO:0120147">
    <property type="term" value="F:formylglycine-generating oxidase activity"/>
    <property type="evidence" value="ECO:0007669"/>
    <property type="project" value="TreeGrafter"/>
</dbReference>
<dbReference type="AlphaFoldDB" id="A0A5C1QNC1"/>
<dbReference type="InterPro" id="IPR042095">
    <property type="entry name" value="SUMF_sf"/>
</dbReference>
<accession>A0A5C1QNC1</accession>
<gene>
    <name evidence="4" type="ORF">EXM22_06585</name>
</gene>
<feature type="transmembrane region" description="Helical" evidence="1">
    <location>
        <begin position="32"/>
        <end position="52"/>
    </location>
</feature>
<feature type="domain" description="PEGA" evidence="3">
    <location>
        <begin position="60"/>
        <end position="109"/>
    </location>
</feature>
<evidence type="ECO:0000259" key="3">
    <source>
        <dbReference type="Pfam" id="PF08308"/>
    </source>
</evidence>
<dbReference type="InterPro" id="IPR005532">
    <property type="entry name" value="SUMF_dom"/>
</dbReference>
<evidence type="ECO:0000313" key="5">
    <source>
        <dbReference type="Proteomes" id="UP000324209"/>
    </source>
</evidence>
<dbReference type="PANTHER" id="PTHR23150">
    <property type="entry name" value="SULFATASE MODIFYING FACTOR 1, 2"/>
    <property type="match status" value="1"/>
</dbReference>
<dbReference type="OrthoDB" id="350046at2"/>
<feature type="domain" description="Sulfatase-modifying factor enzyme-like" evidence="2">
    <location>
        <begin position="302"/>
        <end position="500"/>
    </location>
</feature>
<dbReference type="Proteomes" id="UP000324209">
    <property type="component" value="Chromosome"/>
</dbReference>
<name>A0A5C1QNC1_9SPIO</name>
<evidence type="ECO:0000313" key="4">
    <source>
        <dbReference type="EMBL" id="QEN07672.1"/>
    </source>
</evidence>
<dbReference type="SUPFAM" id="SSF56436">
    <property type="entry name" value="C-type lectin-like"/>
    <property type="match status" value="1"/>
</dbReference>
<dbReference type="KEGG" id="ock:EXM22_06585"/>